<evidence type="ECO:0000256" key="7">
    <source>
        <dbReference type="ARBA" id="ARBA00033210"/>
    </source>
</evidence>
<dbReference type="InterPro" id="IPR004843">
    <property type="entry name" value="Calcineurin-like_PHP"/>
</dbReference>
<dbReference type="KEGG" id="kde:CDSE_0052"/>
<evidence type="ECO:0000256" key="3">
    <source>
        <dbReference type="ARBA" id="ARBA00012506"/>
    </source>
</evidence>
<comment type="catalytic activity">
    <reaction evidence="8">
        <text>P(1),P(4)-bis(5'-adenosyl) tetraphosphate + H2O = 2 ADP + 2 H(+)</text>
        <dbReference type="Rhea" id="RHEA:24252"/>
        <dbReference type="ChEBI" id="CHEBI:15377"/>
        <dbReference type="ChEBI" id="CHEBI:15378"/>
        <dbReference type="ChEBI" id="CHEBI:58141"/>
        <dbReference type="ChEBI" id="CHEBI:456216"/>
        <dbReference type="EC" id="3.6.1.41"/>
    </reaction>
</comment>
<feature type="domain" description="Calcineurin-like phosphoesterase" evidence="9">
    <location>
        <begin position="6"/>
        <end position="147"/>
    </location>
</feature>
<proteinExistence type="inferred from homology"/>
<comment type="function">
    <text evidence="1">Hydrolyzes diadenosine 5',5'''-P1,P4-tetraphosphate to yield ADP.</text>
</comment>
<evidence type="ECO:0000256" key="1">
    <source>
        <dbReference type="ARBA" id="ARBA00003413"/>
    </source>
</evidence>
<dbReference type="PIRSF" id="PIRSF000903">
    <property type="entry name" value="B5n-ttraPtase_sm"/>
    <property type="match status" value="1"/>
</dbReference>
<organism evidence="10 11">
    <name type="scientific">Candidatus Kinetoplastidibacterium desouzai TCC079E</name>
    <dbReference type="NCBI Taxonomy" id="1208919"/>
    <lineage>
        <taxon>Bacteria</taxon>
        <taxon>Pseudomonadati</taxon>
        <taxon>Pseudomonadota</taxon>
        <taxon>Betaproteobacteria</taxon>
        <taxon>Candidatus Kinetoplastidibacterium</taxon>
    </lineage>
</organism>
<accession>M1LST6</accession>
<evidence type="ECO:0000259" key="9">
    <source>
        <dbReference type="Pfam" id="PF00149"/>
    </source>
</evidence>
<evidence type="ECO:0000256" key="6">
    <source>
        <dbReference type="ARBA" id="ARBA00032248"/>
    </source>
</evidence>
<dbReference type="EC" id="3.6.1.41" evidence="3"/>
<dbReference type="Pfam" id="PF00149">
    <property type="entry name" value="Metallophos"/>
    <property type="match status" value="1"/>
</dbReference>
<evidence type="ECO:0000256" key="4">
    <source>
        <dbReference type="ARBA" id="ARBA00022801"/>
    </source>
</evidence>
<evidence type="ECO:0000256" key="8">
    <source>
        <dbReference type="ARBA" id="ARBA00049417"/>
    </source>
</evidence>
<dbReference type="GO" id="GO:0008803">
    <property type="term" value="F:bis(5'-nucleosyl)-tetraphosphatase (symmetrical) activity"/>
    <property type="evidence" value="ECO:0007669"/>
    <property type="project" value="UniProtKB-EC"/>
</dbReference>
<evidence type="ECO:0000256" key="5">
    <source>
        <dbReference type="ARBA" id="ARBA00031248"/>
    </source>
</evidence>
<reference evidence="10 11" key="1">
    <citation type="journal article" date="2013" name="Genome Biol. Evol.">
        <title>Genome evolution and phylogenomic analysis of candidatus kinetoplastibacterium, the betaproteobacterial endosymbionts of strigomonas and angomonas.</title>
        <authorList>
            <person name="Alves J.M."/>
            <person name="Serrano M.G."/>
            <person name="Maia da Silva F."/>
            <person name="Voegtly L.J."/>
            <person name="Matveyev A.V."/>
            <person name="Teixeira M.M."/>
            <person name="Camargo E.P."/>
            <person name="Buck G.A."/>
        </authorList>
    </citation>
    <scope>NUCLEOTIDE SEQUENCE [LARGE SCALE GENOMIC DNA]</scope>
    <source>
        <strain evidence="10 11">TCC079E</strain>
    </source>
</reference>
<evidence type="ECO:0000256" key="2">
    <source>
        <dbReference type="ARBA" id="ARBA00005419"/>
    </source>
</evidence>
<keyword evidence="4 10" id="KW-0378">Hydrolase</keyword>
<dbReference type="NCBIfam" id="NF001204">
    <property type="entry name" value="PRK00166.1"/>
    <property type="match status" value="1"/>
</dbReference>
<dbReference type="SUPFAM" id="SSF56300">
    <property type="entry name" value="Metallo-dependent phosphatases"/>
    <property type="match status" value="1"/>
</dbReference>
<name>M1LST6_9PROT</name>
<dbReference type="Gene3D" id="3.60.21.10">
    <property type="match status" value="1"/>
</dbReference>
<keyword evidence="11" id="KW-1185">Reference proteome</keyword>
<gene>
    <name evidence="10" type="ORF">CDSE_0052</name>
</gene>
<dbReference type="OrthoDB" id="9807890at2"/>
<comment type="similarity">
    <text evidence="2">Belongs to the Ap4A hydrolase family.</text>
</comment>
<evidence type="ECO:0000313" key="10">
    <source>
        <dbReference type="EMBL" id="AGF47171.1"/>
    </source>
</evidence>
<dbReference type="eggNOG" id="COG0639">
    <property type="taxonomic scope" value="Bacteria"/>
</dbReference>
<evidence type="ECO:0000313" key="11">
    <source>
        <dbReference type="Proteomes" id="UP000011547"/>
    </source>
</evidence>
<protein>
    <recommendedName>
        <fullName evidence="3">bis(5'-nucleosyl)-tetraphosphatase (symmetrical)</fullName>
        <ecNumber evidence="3">3.6.1.41</ecNumber>
    </recommendedName>
    <alternativeName>
        <fullName evidence="6">Ap4A hydrolase</fullName>
    </alternativeName>
    <alternativeName>
        <fullName evidence="5">Diadenosine 5',5'''-P1,P4-tetraphosphate pyrophosphohydrolase</fullName>
    </alternativeName>
    <alternativeName>
        <fullName evidence="7">Diadenosine tetraphosphatase</fullName>
    </alternativeName>
</protein>
<dbReference type="PATRIC" id="fig|1208919.3.peg.614"/>
<dbReference type="PANTHER" id="PTHR40942:SF4">
    <property type="entry name" value="CYTOCHROME C5"/>
    <property type="match status" value="1"/>
</dbReference>
<dbReference type="InterPro" id="IPR004617">
    <property type="entry name" value="ApaH"/>
</dbReference>
<dbReference type="NCBIfam" id="TIGR00668">
    <property type="entry name" value="apaH"/>
    <property type="match status" value="1"/>
</dbReference>
<dbReference type="RefSeq" id="WP_015396582.1">
    <property type="nucleotide sequence ID" value="NC_020294.1"/>
</dbReference>
<sequence length="277" mass="31692">MSKENVWIIGDVQGCYCHLKKLLSQNEIAQNSNSQLWFAGDIVNRGSDSLKTIEQIMNLGNRATCVLGNHDINLLAIFAGIKEVSKSDTLADILNSPNINNIIEWLRFKPLAHFEYNCLMVHAGVIAQWDIKKTISLASEVEELLRSPHWKYHIKKLFNNRNTAWSDNLTGEERINTIANALTRIRFCNPDGSMNFTQKKSPEKLKNKQLIPWFNLENRATKNNTIVFGHWSSLGLMIKNHIICLDTGCVWGKYLTAMRLHDRKIIQISCKDLQKNS</sequence>
<dbReference type="PANTHER" id="PTHR40942">
    <property type="match status" value="1"/>
</dbReference>
<dbReference type="STRING" id="1208919.CDSE_0052"/>
<dbReference type="Proteomes" id="UP000011547">
    <property type="component" value="Chromosome"/>
</dbReference>
<dbReference type="EMBL" id="CP003803">
    <property type="protein sequence ID" value="AGF47171.1"/>
    <property type="molecule type" value="Genomic_DNA"/>
</dbReference>
<dbReference type="InterPro" id="IPR029052">
    <property type="entry name" value="Metallo-depent_PP-like"/>
</dbReference>
<dbReference type="CDD" id="cd07422">
    <property type="entry name" value="MPP_ApaH"/>
    <property type="match status" value="1"/>
</dbReference>
<dbReference type="HOGENOM" id="CLU_056184_1_0_4"/>
<dbReference type="AlphaFoldDB" id="M1LST6"/>